<dbReference type="FunFam" id="3.30.160.60:FF:001498">
    <property type="entry name" value="Zinc finger protein 404"/>
    <property type="match status" value="1"/>
</dbReference>
<evidence type="ECO:0000256" key="5">
    <source>
        <dbReference type="ARBA" id="ARBA00022833"/>
    </source>
</evidence>
<dbReference type="PANTHER" id="PTHR16515">
    <property type="entry name" value="PR DOMAIN ZINC FINGER PROTEIN"/>
    <property type="match status" value="1"/>
</dbReference>
<evidence type="ECO:0000256" key="3">
    <source>
        <dbReference type="ARBA" id="ARBA00022737"/>
    </source>
</evidence>
<feature type="region of interest" description="Disordered" evidence="10">
    <location>
        <begin position="930"/>
        <end position="973"/>
    </location>
</feature>
<feature type="compositionally biased region" description="Low complexity" evidence="10">
    <location>
        <begin position="273"/>
        <end position="287"/>
    </location>
</feature>
<keyword evidence="13" id="KW-1185">Reference proteome</keyword>
<keyword evidence="3" id="KW-0677">Repeat</keyword>
<dbReference type="SUPFAM" id="SSF57667">
    <property type="entry name" value="beta-beta-alpha zinc fingers"/>
    <property type="match status" value="3"/>
</dbReference>
<evidence type="ECO:0000256" key="9">
    <source>
        <dbReference type="PROSITE-ProRule" id="PRU00042"/>
    </source>
</evidence>
<evidence type="ECO:0000313" key="14">
    <source>
        <dbReference type="WBParaSite" id="PSAMB.scaffold525size48017.g6728.t1"/>
    </source>
</evidence>
<dbReference type="FunFam" id="3.30.160.60:FF:000833">
    <property type="entry name" value="PR domain zinc finger protein"/>
    <property type="match status" value="1"/>
</dbReference>
<dbReference type="Proteomes" id="UP000887566">
    <property type="component" value="Unplaced"/>
</dbReference>
<dbReference type="InterPro" id="IPR013087">
    <property type="entry name" value="Znf_C2H2_type"/>
</dbReference>
<evidence type="ECO:0000256" key="7">
    <source>
        <dbReference type="ARBA" id="ARBA00023163"/>
    </source>
</evidence>
<reference evidence="14" key="1">
    <citation type="submission" date="2022-11" db="UniProtKB">
        <authorList>
            <consortium name="WormBaseParasite"/>
        </authorList>
    </citation>
    <scope>IDENTIFICATION</scope>
</reference>
<dbReference type="InterPro" id="IPR036236">
    <property type="entry name" value="Znf_C2H2_sf"/>
</dbReference>
<dbReference type="PROSITE" id="PS50280">
    <property type="entry name" value="SET"/>
    <property type="match status" value="1"/>
</dbReference>
<feature type="region of interest" description="Disordered" evidence="10">
    <location>
        <begin position="701"/>
        <end position="724"/>
    </location>
</feature>
<dbReference type="Pfam" id="PF00096">
    <property type="entry name" value="zf-C2H2"/>
    <property type="match status" value="4"/>
</dbReference>
<evidence type="ECO:0000259" key="12">
    <source>
        <dbReference type="PROSITE" id="PS50280"/>
    </source>
</evidence>
<dbReference type="FunFam" id="3.30.160.60:FF:000211">
    <property type="entry name" value="PR domain zinc finger protein 1"/>
    <property type="match status" value="1"/>
</dbReference>
<sequence length="973" mass="104968">MAGAGGEGGCGKRVVMNGGLGMDCEMGPCRSWWCQSEQGSGKNNVVFGALSTAARSRTGSPGPSRWPGNLAHFGSRPENKVKMLYFPRCTPSDRPPTVAAADAPPPSSRQSFISRAIGVAADETCLTLSVAVCVGRPRSASTLSDGWRTAYATVLASGWRVATGRGTAHVAADLFVMGIQSAVAAAAATGETFSEEQQMRTDRVADGRAGDKGPRSASPSANSGCRCAQAQPVFVGAEAGLFPPPRYSRCMMGDDVDATSSHGRHDLQDSPDDTTSVSPVSSDDGSGLEPTREWSGSPSSVPGVSGGMHSMSEWDWTGMAEKDFNDLCIYHVPDKPVDKTIDNMAVASLPRNLFLRPSGEIPKMIGVWSKDFIPRGVRFGPLSGVSTKVIESELSTAEEDEEPVRGEHIWKIFRADRVTRVIDANDERSSNWMRFVNPACSKDSQNLVACQIDSDVYFYSVKPIEPNTELLVWYSRDYAQRINYPPSCEYWNLGQKIKEQLQTDNNDTRAEGRIAVLSLSPPESQQTTHSDEGYHSTPDLLKQAPSPQALDFSLKKVMVKDVDPLSKCANMTLPESAPVTVSSIVASTPSMTSDDCSSSLSSNSHPSSANGLLDCRISANQLNRPGVIQATVRRPHSLDAPLHRPVATKATLSTTSNTPQMHGAPSLLPSPPVLRPAALNPLSSFLHDYWRRSACLWGPPPNHGRHSSSSPVKPPSNLFSGPSPTSPNFVPSPYGLLSGLGSPLASSTPKSPFFPAAPSARPLSMSSPLMSHTPSLSGSYRGSRSLPYPLTKVNGKTRYECKDCSKTFGQLSNLKVHLRTHTGERPFKCSACGKEFTQLAHLQKHHLVHTGEKPHQCDVCHKRFSSTSNLKTHLRLHNGQKPYACDLCSAKFTQFVHLKLHKRLHTNERPYNCPTCGKKYISPSGLRTHWKTTSCRPPPGTSPMSMSSSGDVSPTGLGIKDEDCVSSTTALLR</sequence>
<dbReference type="PROSITE" id="PS00028">
    <property type="entry name" value="ZINC_FINGER_C2H2_1"/>
    <property type="match status" value="4"/>
</dbReference>
<feature type="domain" description="SET" evidence="12">
    <location>
        <begin position="351"/>
        <end position="475"/>
    </location>
</feature>
<dbReference type="CDD" id="cd19187">
    <property type="entry name" value="PR-SET_PRDM1"/>
    <property type="match status" value="1"/>
</dbReference>
<feature type="domain" description="C2H2-type" evidence="11">
    <location>
        <begin position="827"/>
        <end position="854"/>
    </location>
</feature>
<dbReference type="InterPro" id="IPR001214">
    <property type="entry name" value="SET_dom"/>
</dbReference>
<dbReference type="GO" id="GO:0000978">
    <property type="term" value="F:RNA polymerase II cis-regulatory region sequence-specific DNA binding"/>
    <property type="evidence" value="ECO:0007669"/>
    <property type="project" value="TreeGrafter"/>
</dbReference>
<keyword evidence="4 9" id="KW-0863">Zinc-finger</keyword>
<feature type="region of interest" description="Disordered" evidence="10">
    <location>
        <begin position="642"/>
        <end position="669"/>
    </location>
</feature>
<dbReference type="FunFam" id="3.30.160.60:FF:000262">
    <property type="entry name" value="PR domain zinc finger protein 1"/>
    <property type="match status" value="1"/>
</dbReference>
<dbReference type="SUPFAM" id="SSF82199">
    <property type="entry name" value="SET domain"/>
    <property type="match status" value="1"/>
</dbReference>
<keyword evidence="8" id="KW-0539">Nucleus</keyword>
<dbReference type="InterPro" id="IPR044413">
    <property type="entry name" value="PRDM1_PR-SET"/>
</dbReference>
<evidence type="ECO:0000256" key="4">
    <source>
        <dbReference type="ARBA" id="ARBA00022771"/>
    </source>
</evidence>
<dbReference type="GO" id="GO:0005634">
    <property type="term" value="C:nucleus"/>
    <property type="evidence" value="ECO:0007669"/>
    <property type="project" value="UniProtKB-SubCell"/>
</dbReference>
<dbReference type="Pfam" id="PF21549">
    <property type="entry name" value="PRDM2_PR"/>
    <property type="match status" value="1"/>
</dbReference>
<evidence type="ECO:0000256" key="10">
    <source>
        <dbReference type="SAM" id="MobiDB-lite"/>
    </source>
</evidence>
<evidence type="ECO:0000259" key="11">
    <source>
        <dbReference type="PROSITE" id="PS50157"/>
    </source>
</evidence>
<dbReference type="Gene3D" id="3.30.160.60">
    <property type="entry name" value="Classic Zinc Finger"/>
    <property type="match status" value="5"/>
</dbReference>
<organism evidence="13 14">
    <name type="scientific">Plectus sambesii</name>
    <dbReference type="NCBI Taxonomy" id="2011161"/>
    <lineage>
        <taxon>Eukaryota</taxon>
        <taxon>Metazoa</taxon>
        <taxon>Ecdysozoa</taxon>
        <taxon>Nematoda</taxon>
        <taxon>Chromadorea</taxon>
        <taxon>Plectida</taxon>
        <taxon>Plectina</taxon>
        <taxon>Plectoidea</taxon>
        <taxon>Plectidae</taxon>
        <taxon>Plectus</taxon>
    </lineage>
</organism>
<feature type="compositionally biased region" description="Polar residues" evidence="10">
    <location>
        <begin position="707"/>
        <end position="724"/>
    </location>
</feature>
<accession>A0A914WU57</accession>
<feature type="domain" description="C2H2-type" evidence="11">
    <location>
        <begin position="799"/>
        <end position="826"/>
    </location>
</feature>
<dbReference type="InterPro" id="IPR046341">
    <property type="entry name" value="SET_dom_sf"/>
</dbReference>
<keyword evidence="2" id="KW-0479">Metal-binding</keyword>
<dbReference type="GO" id="GO:0005737">
    <property type="term" value="C:cytoplasm"/>
    <property type="evidence" value="ECO:0007669"/>
    <property type="project" value="TreeGrafter"/>
</dbReference>
<dbReference type="AlphaFoldDB" id="A0A914WU57"/>
<proteinExistence type="predicted"/>
<dbReference type="SMART" id="SM00355">
    <property type="entry name" value="ZnF_C2H2"/>
    <property type="match status" value="5"/>
</dbReference>
<dbReference type="SMART" id="SM00317">
    <property type="entry name" value="SET"/>
    <property type="match status" value="1"/>
</dbReference>
<evidence type="ECO:0000256" key="2">
    <source>
        <dbReference type="ARBA" id="ARBA00022723"/>
    </source>
</evidence>
<feature type="domain" description="C2H2-type" evidence="11">
    <location>
        <begin position="855"/>
        <end position="882"/>
    </location>
</feature>
<keyword evidence="5" id="KW-0862">Zinc</keyword>
<feature type="compositionally biased region" description="Low complexity" evidence="10">
    <location>
        <begin position="942"/>
        <end position="956"/>
    </location>
</feature>
<evidence type="ECO:0000256" key="8">
    <source>
        <dbReference type="ARBA" id="ARBA00023242"/>
    </source>
</evidence>
<dbReference type="GO" id="GO:0045165">
    <property type="term" value="P:cell fate commitment"/>
    <property type="evidence" value="ECO:0007669"/>
    <property type="project" value="TreeGrafter"/>
</dbReference>
<feature type="compositionally biased region" description="Polar residues" evidence="10">
    <location>
        <begin position="650"/>
        <end position="660"/>
    </location>
</feature>
<evidence type="ECO:0000256" key="1">
    <source>
        <dbReference type="ARBA" id="ARBA00004123"/>
    </source>
</evidence>
<dbReference type="Gene3D" id="2.170.270.10">
    <property type="entry name" value="SET domain"/>
    <property type="match status" value="1"/>
</dbReference>
<dbReference type="PROSITE" id="PS50157">
    <property type="entry name" value="ZINC_FINGER_C2H2_2"/>
    <property type="match status" value="5"/>
</dbReference>
<evidence type="ECO:0000256" key="6">
    <source>
        <dbReference type="ARBA" id="ARBA00023015"/>
    </source>
</evidence>
<feature type="domain" description="C2H2-type" evidence="11">
    <location>
        <begin position="883"/>
        <end position="910"/>
    </location>
</feature>
<keyword evidence="7" id="KW-0804">Transcription</keyword>
<dbReference type="FunFam" id="3.30.160.60:FF:000748">
    <property type="entry name" value="PR domain zinc finger protein"/>
    <property type="match status" value="1"/>
</dbReference>
<feature type="compositionally biased region" description="Low complexity" evidence="10">
    <location>
        <begin position="295"/>
        <end position="306"/>
    </location>
</feature>
<feature type="region of interest" description="Disordered" evidence="10">
    <location>
        <begin position="189"/>
        <end position="225"/>
    </location>
</feature>
<comment type="subcellular location">
    <subcellularLocation>
        <location evidence="1">Nucleus</location>
    </subcellularLocation>
</comment>
<dbReference type="GO" id="GO:0008270">
    <property type="term" value="F:zinc ion binding"/>
    <property type="evidence" value="ECO:0007669"/>
    <property type="project" value="UniProtKB-KW"/>
</dbReference>
<dbReference type="WBParaSite" id="PSAMB.scaffold525size48017.g6728.t1">
    <property type="protein sequence ID" value="PSAMB.scaffold525size48017.g6728.t1"/>
    <property type="gene ID" value="PSAMB.scaffold525size48017.g6728"/>
</dbReference>
<dbReference type="PANTHER" id="PTHR16515:SF59">
    <property type="entry name" value="PR DOMAIN ZINC FINGER PROTEIN 1"/>
    <property type="match status" value="1"/>
</dbReference>
<feature type="compositionally biased region" description="Basic and acidic residues" evidence="10">
    <location>
        <begin position="197"/>
        <end position="214"/>
    </location>
</feature>
<dbReference type="InterPro" id="IPR050331">
    <property type="entry name" value="Zinc_finger"/>
</dbReference>
<keyword evidence="6" id="KW-0805">Transcription regulation</keyword>
<feature type="domain" description="C2H2-type" evidence="11">
    <location>
        <begin position="911"/>
        <end position="938"/>
    </location>
</feature>
<evidence type="ECO:0000313" key="13">
    <source>
        <dbReference type="Proteomes" id="UP000887566"/>
    </source>
</evidence>
<name>A0A914WU57_9BILA</name>
<protein>
    <submittedName>
        <fullName evidence="14">PR domain zinc finger protein 1</fullName>
    </submittedName>
</protein>
<dbReference type="GO" id="GO:0001227">
    <property type="term" value="F:DNA-binding transcription repressor activity, RNA polymerase II-specific"/>
    <property type="evidence" value="ECO:0007669"/>
    <property type="project" value="InterPro"/>
</dbReference>
<feature type="region of interest" description="Disordered" evidence="10">
    <location>
        <begin position="253"/>
        <end position="306"/>
    </location>
</feature>